<feature type="region of interest" description="Disordered" evidence="1">
    <location>
        <begin position="70"/>
        <end position="182"/>
    </location>
</feature>
<dbReference type="InterPro" id="IPR015943">
    <property type="entry name" value="WD40/YVTN_repeat-like_dom_sf"/>
</dbReference>
<evidence type="ECO:0000256" key="1">
    <source>
        <dbReference type="SAM" id="MobiDB-lite"/>
    </source>
</evidence>
<feature type="compositionally biased region" description="Low complexity" evidence="1">
    <location>
        <begin position="151"/>
        <end position="170"/>
    </location>
</feature>
<organism evidence="2 3">
    <name type="scientific">Coemansia guatemalensis</name>
    <dbReference type="NCBI Taxonomy" id="2761395"/>
    <lineage>
        <taxon>Eukaryota</taxon>
        <taxon>Fungi</taxon>
        <taxon>Fungi incertae sedis</taxon>
        <taxon>Zoopagomycota</taxon>
        <taxon>Kickxellomycotina</taxon>
        <taxon>Kickxellomycetes</taxon>
        <taxon>Kickxellales</taxon>
        <taxon>Kickxellaceae</taxon>
        <taxon>Coemansia</taxon>
    </lineage>
</organism>
<dbReference type="PANTHER" id="PTHR47232">
    <property type="entry name" value="TRANSDUCIN FAMILY PROTEIN / WD-40 REPEAT FAMILY PROTEIN"/>
    <property type="match status" value="1"/>
</dbReference>
<feature type="region of interest" description="Disordered" evidence="1">
    <location>
        <begin position="231"/>
        <end position="250"/>
    </location>
</feature>
<evidence type="ECO:0000313" key="2">
    <source>
        <dbReference type="EMBL" id="KAJ2806708.1"/>
    </source>
</evidence>
<evidence type="ECO:0008006" key="4">
    <source>
        <dbReference type="Google" id="ProtNLM"/>
    </source>
</evidence>
<feature type="compositionally biased region" description="Acidic residues" evidence="1">
    <location>
        <begin position="141"/>
        <end position="150"/>
    </location>
</feature>
<dbReference type="InterPro" id="IPR036322">
    <property type="entry name" value="WD40_repeat_dom_sf"/>
</dbReference>
<proteinExistence type="predicted"/>
<dbReference type="Gene3D" id="2.130.10.10">
    <property type="entry name" value="YVTN repeat-like/Quinoprotein amine dehydrogenase"/>
    <property type="match status" value="2"/>
</dbReference>
<reference evidence="2" key="1">
    <citation type="submission" date="2022-07" db="EMBL/GenBank/DDBJ databases">
        <title>Phylogenomic reconstructions and comparative analyses of Kickxellomycotina fungi.</title>
        <authorList>
            <person name="Reynolds N.K."/>
            <person name="Stajich J.E."/>
            <person name="Barry K."/>
            <person name="Grigoriev I.V."/>
            <person name="Crous P."/>
            <person name="Smith M.E."/>
        </authorList>
    </citation>
    <scope>NUCLEOTIDE SEQUENCE</scope>
    <source>
        <strain evidence="2">NRRL 1565</strain>
    </source>
</reference>
<dbReference type="SUPFAM" id="SSF50978">
    <property type="entry name" value="WD40 repeat-like"/>
    <property type="match status" value="1"/>
</dbReference>
<comment type="caution">
    <text evidence="2">The sequence shown here is derived from an EMBL/GenBank/DDBJ whole genome shotgun (WGS) entry which is preliminary data.</text>
</comment>
<feature type="compositionally biased region" description="Basic and acidic residues" evidence="1">
    <location>
        <begin position="121"/>
        <end position="130"/>
    </location>
</feature>
<keyword evidence="3" id="KW-1185">Reference proteome</keyword>
<feature type="compositionally biased region" description="Basic and acidic residues" evidence="1">
    <location>
        <begin position="300"/>
        <end position="309"/>
    </location>
</feature>
<feature type="compositionally biased region" description="Polar residues" evidence="1">
    <location>
        <begin position="21"/>
        <end position="38"/>
    </location>
</feature>
<name>A0A9W8LUE6_9FUNG</name>
<dbReference type="AlphaFoldDB" id="A0A9W8LUE6"/>
<gene>
    <name evidence="2" type="ORF">H4R20_001585</name>
</gene>
<feature type="region of interest" description="Disordered" evidence="1">
    <location>
        <begin position="268"/>
        <end position="315"/>
    </location>
</feature>
<sequence length="694" mass="75917">MSKIQRFGLFSSNGAGHESTRTNSLPPEYSGQSSVASTHTVKFDDTEDILVSSTVTKGLAAAPVSRTANYSPKLPMVDTSARHAKRQRTSASPETEVRVPVSGDRSSHCSPSVGMLGSMDRSADWPEDRHAGKRNRRNILSDDEDGDNDNGYENGNGISDSSCSSAPSNSAHYANDLEPSNQSSTAAADVWAEYERHRKSYQKYMRLAEEAFEDMNRAAKLLSQNITLLKQPQQPSTSAALPHHNDDGQFTSDVVLSNESTQYQPLTVAPTSSQSLPRQRVNTNVSRPMPDPTSTNAASAKERHRERLPSDASSVGKGFDAEAIALKSNPKAVRPFQFNTSLHSAFQRKPRAALICQLEGANYPMAVAYGMDGTVQIWDPCKQRRNQVLTTSELDMDFPEHMTQVTPSLLAAVAGVRSTADSLGGQGRLVFLSQRDATRQSNGWFGDSQHWNSTPHKGPLSVVEGMSGQSTHDRGMLLTGGLRDHNVFVWSLEMDGARVAAATTTRQLRTHHSSRIGALCFEHNRGCVLSGSDSGRIGWNDTETGKDLGGYMPQSRPSNAVGNIAACPTNPNIMLISYAATDRQLRVVDLRQRLAFAYPVLSLGQHRERTQSRYIRPAWHPDSGLIFYPIHQGSSDTSSDGTVAIWDTRYASCSETAPQMCQLHRQAVWSVGFSENTMVSVSGDYNIGFTNFRI</sequence>
<evidence type="ECO:0000313" key="3">
    <source>
        <dbReference type="Proteomes" id="UP001140094"/>
    </source>
</evidence>
<accession>A0A9W8LUE6</accession>
<dbReference type="EMBL" id="JANBUO010000166">
    <property type="protein sequence ID" value="KAJ2806708.1"/>
    <property type="molecule type" value="Genomic_DNA"/>
</dbReference>
<dbReference type="OrthoDB" id="1897642at2759"/>
<protein>
    <recommendedName>
        <fullName evidence="4">WD40 repeat-like protein</fullName>
    </recommendedName>
</protein>
<dbReference type="PANTHER" id="PTHR47232:SF1">
    <property type="entry name" value="TRANSDUCIN FAMILY PROTEIN _ WD-40 REPEAT FAMILY PROTEIN"/>
    <property type="match status" value="1"/>
</dbReference>
<feature type="region of interest" description="Disordered" evidence="1">
    <location>
        <begin position="1"/>
        <end position="38"/>
    </location>
</feature>
<dbReference type="Proteomes" id="UP001140094">
    <property type="component" value="Unassembled WGS sequence"/>
</dbReference>
<feature type="compositionally biased region" description="Polar residues" evidence="1">
    <location>
        <begin position="268"/>
        <end position="298"/>
    </location>
</feature>